<dbReference type="EMBL" id="SRLO01000873">
    <property type="protein sequence ID" value="TNN45007.1"/>
    <property type="molecule type" value="Genomic_DNA"/>
</dbReference>
<feature type="region of interest" description="Disordered" evidence="1">
    <location>
        <begin position="53"/>
        <end position="114"/>
    </location>
</feature>
<proteinExistence type="predicted"/>
<sequence>MERSARLEGGALRAEEERLTEMQRRRSHVAARGAELVVWLQLLLETLLHPETQQVPQGHSRDLTGPTRSQQRPNRSHKVTETQQVLQGHSRDLNTSYKVTETQTRPTRQPPPLQVLPIARPGLSRLNTNIVLRERTLGSVHSLPCLSVGVKLHAARRPLARPPGTTHAAHIGSSPDEHERI</sequence>
<dbReference type="Proteomes" id="UP000314294">
    <property type="component" value="Unassembled WGS sequence"/>
</dbReference>
<feature type="compositionally biased region" description="Polar residues" evidence="1">
    <location>
        <begin position="81"/>
        <end position="98"/>
    </location>
</feature>
<dbReference type="AlphaFoldDB" id="A0A4Z2FUR2"/>
<accession>A0A4Z2FUR2</accession>
<comment type="caution">
    <text evidence="2">The sequence shown here is derived from an EMBL/GenBank/DDBJ whole genome shotgun (WGS) entry which is preliminary data.</text>
</comment>
<name>A0A4Z2FUR2_9TELE</name>
<gene>
    <name evidence="2" type="ORF">EYF80_044812</name>
</gene>
<keyword evidence="3" id="KW-1185">Reference proteome</keyword>
<reference evidence="2 3" key="1">
    <citation type="submission" date="2019-03" db="EMBL/GenBank/DDBJ databases">
        <title>First draft genome of Liparis tanakae, snailfish: a comprehensive survey of snailfish specific genes.</title>
        <authorList>
            <person name="Kim W."/>
            <person name="Song I."/>
            <person name="Jeong J.-H."/>
            <person name="Kim D."/>
            <person name="Kim S."/>
            <person name="Ryu S."/>
            <person name="Song J.Y."/>
            <person name="Lee S.K."/>
        </authorList>
    </citation>
    <scope>NUCLEOTIDE SEQUENCE [LARGE SCALE GENOMIC DNA]</scope>
    <source>
        <tissue evidence="2">Muscle</tissue>
    </source>
</reference>
<protein>
    <submittedName>
        <fullName evidence="2">Uncharacterized protein</fullName>
    </submittedName>
</protein>
<organism evidence="2 3">
    <name type="scientific">Liparis tanakae</name>
    <name type="common">Tanaka's snailfish</name>
    <dbReference type="NCBI Taxonomy" id="230148"/>
    <lineage>
        <taxon>Eukaryota</taxon>
        <taxon>Metazoa</taxon>
        <taxon>Chordata</taxon>
        <taxon>Craniata</taxon>
        <taxon>Vertebrata</taxon>
        <taxon>Euteleostomi</taxon>
        <taxon>Actinopterygii</taxon>
        <taxon>Neopterygii</taxon>
        <taxon>Teleostei</taxon>
        <taxon>Neoteleostei</taxon>
        <taxon>Acanthomorphata</taxon>
        <taxon>Eupercaria</taxon>
        <taxon>Perciformes</taxon>
        <taxon>Cottioidei</taxon>
        <taxon>Cottales</taxon>
        <taxon>Liparidae</taxon>
        <taxon>Liparis</taxon>
    </lineage>
</organism>
<evidence type="ECO:0000313" key="2">
    <source>
        <dbReference type="EMBL" id="TNN45007.1"/>
    </source>
</evidence>
<evidence type="ECO:0000313" key="3">
    <source>
        <dbReference type="Proteomes" id="UP000314294"/>
    </source>
</evidence>
<feature type="region of interest" description="Disordered" evidence="1">
    <location>
        <begin position="159"/>
        <end position="181"/>
    </location>
</feature>
<evidence type="ECO:0000256" key="1">
    <source>
        <dbReference type="SAM" id="MobiDB-lite"/>
    </source>
</evidence>